<dbReference type="PANTHER" id="PTHR35041:SF3">
    <property type="entry name" value="FORMYLMETHIONINE DEFORMYLASE-LIKE PROTEIN"/>
    <property type="match status" value="1"/>
</dbReference>
<feature type="transmembrane region" description="Helical" evidence="1">
    <location>
        <begin position="183"/>
        <end position="208"/>
    </location>
</feature>
<accession>A0A6A5WXN7</accession>
<keyword evidence="1" id="KW-1133">Transmembrane helix</keyword>
<reference evidence="2" key="1">
    <citation type="journal article" date="2020" name="Stud. Mycol.">
        <title>101 Dothideomycetes genomes: a test case for predicting lifestyles and emergence of pathogens.</title>
        <authorList>
            <person name="Haridas S."/>
            <person name="Albert R."/>
            <person name="Binder M."/>
            <person name="Bloem J."/>
            <person name="Labutti K."/>
            <person name="Salamov A."/>
            <person name="Andreopoulos B."/>
            <person name="Baker S."/>
            <person name="Barry K."/>
            <person name="Bills G."/>
            <person name="Bluhm B."/>
            <person name="Cannon C."/>
            <person name="Castanera R."/>
            <person name="Culley D."/>
            <person name="Daum C."/>
            <person name="Ezra D."/>
            <person name="Gonzalez J."/>
            <person name="Henrissat B."/>
            <person name="Kuo A."/>
            <person name="Liang C."/>
            <person name="Lipzen A."/>
            <person name="Lutzoni F."/>
            <person name="Magnuson J."/>
            <person name="Mondo S."/>
            <person name="Nolan M."/>
            <person name="Ohm R."/>
            <person name="Pangilinan J."/>
            <person name="Park H.-J."/>
            <person name="Ramirez L."/>
            <person name="Alfaro M."/>
            <person name="Sun H."/>
            <person name="Tritt A."/>
            <person name="Yoshinaga Y."/>
            <person name="Zwiers L.-H."/>
            <person name="Turgeon B."/>
            <person name="Goodwin S."/>
            <person name="Spatafora J."/>
            <person name="Crous P."/>
            <person name="Grigoriev I."/>
        </authorList>
    </citation>
    <scope>NUCLEOTIDE SEQUENCE</scope>
    <source>
        <strain evidence="2">CBS 123094</strain>
    </source>
</reference>
<name>A0A6A5WXN7_9PLEO</name>
<dbReference type="PANTHER" id="PTHR35041">
    <property type="entry name" value="MEDIATOR OF RNA POLYMERASE II TRANSCRIPTION SUBUNIT 1"/>
    <property type="match status" value="1"/>
</dbReference>
<feature type="transmembrane region" description="Helical" evidence="1">
    <location>
        <begin position="567"/>
        <end position="589"/>
    </location>
</feature>
<protein>
    <submittedName>
        <fullName evidence="2">Uncharacterized protein</fullName>
    </submittedName>
</protein>
<sequence length="674" mass="75483">MEEARPRNPNTTIIEEHIGPKDEDTVVNVATVGPSASPIILPDPPSPGFFARHASISSPSQRFQIKWPKRHIHRWKSPMLMILFFIIGLAMSLAHCIFYPKLSGKVVGDSSSQEEKLRYVFGTAFSFLAQISLAATVWTCYTQWLWRTVKGTEMTVGAYNAAFGADTSFLSLMNIEMLRKMRLGSVMALFAWSLLLPPFFTPATLFVYPSTNIVESIELMPYPSIANATAGRLFAYSPPILPNRTQYEDDKSRTFTGPRTILSLIASATASLGEILPVSSLYNSSSYSVSFFAPIVRCFEASASEADQISEFLRQDMRATPETTQIQVESGFFGFVPTYSYENGNLTAISRPRQQTPHNATNELWMTFLRGEARIFQVCKLFNASYELTIERDHGFQNITGSYQIHEEVPAPDDKVGDVSDMAQHAYSAFMWVLADQLVGRMSWYTRRNSTATSQSNQAIQYGVIESPIQRTGLLGSSDLDAFFLFDEKYRLYKSKDNESAGNGLSPQRLQDKAMAGNRTLDVLIEELSFNITVSLMHNVLLTDNIKTNVKRIDDVNRYGYKSLGLFIPYGLAVLFTFVTVLIGIYSYIYDDVLPDKKFQDIVSAAEDPEIIHVVRSRQRSMTVMMVDGQVVLKAGPEMGREEVAEKVKVLLAKVGKRRGRTGESKKERGEGLV</sequence>
<proteinExistence type="predicted"/>
<dbReference type="OrthoDB" id="5322539at2759"/>
<keyword evidence="1" id="KW-0812">Transmembrane</keyword>
<dbReference type="Proteomes" id="UP000799779">
    <property type="component" value="Unassembled WGS sequence"/>
</dbReference>
<gene>
    <name evidence="2" type="ORF">P154DRAFT_488382</name>
</gene>
<dbReference type="EMBL" id="ML977577">
    <property type="protein sequence ID" value="KAF2002416.1"/>
    <property type="molecule type" value="Genomic_DNA"/>
</dbReference>
<feature type="transmembrane region" description="Helical" evidence="1">
    <location>
        <begin position="120"/>
        <end position="141"/>
    </location>
</feature>
<organism evidence="2 3">
    <name type="scientific">Amniculicola lignicola CBS 123094</name>
    <dbReference type="NCBI Taxonomy" id="1392246"/>
    <lineage>
        <taxon>Eukaryota</taxon>
        <taxon>Fungi</taxon>
        <taxon>Dikarya</taxon>
        <taxon>Ascomycota</taxon>
        <taxon>Pezizomycotina</taxon>
        <taxon>Dothideomycetes</taxon>
        <taxon>Pleosporomycetidae</taxon>
        <taxon>Pleosporales</taxon>
        <taxon>Amniculicolaceae</taxon>
        <taxon>Amniculicola</taxon>
    </lineage>
</organism>
<evidence type="ECO:0000313" key="2">
    <source>
        <dbReference type="EMBL" id="KAF2002416.1"/>
    </source>
</evidence>
<feature type="transmembrane region" description="Helical" evidence="1">
    <location>
        <begin position="79"/>
        <end position="100"/>
    </location>
</feature>
<keyword evidence="3" id="KW-1185">Reference proteome</keyword>
<evidence type="ECO:0000256" key="1">
    <source>
        <dbReference type="SAM" id="Phobius"/>
    </source>
</evidence>
<dbReference type="AlphaFoldDB" id="A0A6A5WXN7"/>
<keyword evidence="1" id="KW-0472">Membrane</keyword>
<evidence type="ECO:0000313" key="3">
    <source>
        <dbReference type="Proteomes" id="UP000799779"/>
    </source>
</evidence>